<gene>
    <name evidence="2" type="ORF">G3574_23885</name>
</gene>
<keyword evidence="2" id="KW-0378">Hydrolase</keyword>
<dbReference type="InterPro" id="IPR017532">
    <property type="entry name" value="Hydrolase-2_PEP"/>
</dbReference>
<proteinExistence type="predicted"/>
<evidence type="ECO:0000313" key="3">
    <source>
        <dbReference type="Proteomes" id="UP000482155"/>
    </source>
</evidence>
<dbReference type="Pfam" id="PF12146">
    <property type="entry name" value="Hydrolase_4"/>
    <property type="match status" value="1"/>
</dbReference>
<dbReference type="SUPFAM" id="SSF53474">
    <property type="entry name" value="alpha/beta-Hydrolases"/>
    <property type="match status" value="1"/>
</dbReference>
<keyword evidence="3" id="KW-1185">Reference proteome</keyword>
<reference evidence="2 3" key="1">
    <citation type="submission" date="2020-02" db="EMBL/GenBank/DDBJ databases">
        <authorList>
            <person name="Kim M.K."/>
        </authorList>
    </citation>
    <scope>NUCLEOTIDE SEQUENCE [LARGE SCALE GENOMIC DNA]</scope>
    <source>
        <strain evidence="2 3">17J57-3</strain>
    </source>
</reference>
<evidence type="ECO:0000313" key="2">
    <source>
        <dbReference type="EMBL" id="NEX64133.1"/>
    </source>
</evidence>
<evidence type="ECO:0000259" key="1">
    <source>
        <dbReference type="Pfam" id="PF12146"/>
    </source>
</evidence>
<dbReference type="AlphaFoldDB" id="A0A6B3STM2"/>
<sequence>MPGPRRPARPFFLPAGDGERYCLFHPPQEEKQARGSILYVHPFAEEMNKSRRMAALQAKRFSQLGYGVLQIDLFGCGDSTGDMRDASWETWQQDLDLGASWLRQWMDAPLHVWGLRLGAMLALDFARRQTAEVERFILWQPVISGEAFLSQFLRMKLANAIISGSGAPGPGVRELRETLRAGMPLEVAGYELPPALAGAIDALRLEDIRCGSPVDWFEIVQEPGRPLPPASRRVLDTWTASGIDCRLHLAAGPSFWISQEIGECPELIDKTCSTLSETCP</sequence>
<dbReference type="EMBL" id="JAAIVB010000078">
    <property type="protein sequence ID" value="NEX64133.1"/>
    <property type="molecule type" value="Genomic_DNA"/>
</dbReference>
<protein>
    <submittedName>
        <fullName evidence="2">Hydrolase 2, exosortase A system-associated</fullName>
    </submittedName>
</protein>
<dbReference type="GO" id="GO:0016787">
    <property type="term" value="F:hydrolase activity"/>
    <property type="evidence" value="ECO:0007669"/>
    <property type="project" value="UniProtKB-KW"/>
</dbReference>
<dbReference type="InterPro" id="IPR029058">
    <property type="entry name" value="AB_hydrolase_fold"/>
</dbReference>
<feature type="domain" description="Serine aminopeptidase S33" evidence="1">
    <location>
        <begin position="32"/>
        <end position="155"/>
    </location>
</feature>
<accession>A0A6B3STM2</accession>
<dbReference type="InterPro" id="IPR022742">
    <property type="entry name" value="Hydrolase_4"/>
</dbReference>
<name>A0A6B3STM2_9BURK</name>
<organism evidence="2 3">
    <name type="scientific">Noviherbaspirillum galbum</name>
    <dbReference type="NCBI Taxonomy" id="2709383"/>
    <lineage>
        <taxon>Bacteria</taxon>
        <taxon>Pseudomonadati</taxon>
        <taxon>Pseudomonadota</taxon>
        <taxon>Betaproteobacteria</taxon>
        <taxon>Burkholderiales</taxon>
        <taxon>Oxalobacteraceae</taxon>
        <taxon>Noviherbaspirillum</taxon>
    </lineage>
</organism>
<dbReference type="Gene3D" id="3.40.50.1820">
    <property type="entry name" value="alpha/beta hydrolase"/>
    <property type="match status" value="1"/>
</dbReference>
<comment type="caution">
    <text evidence="2">The sequence shown here is derived from an EMBL/GenBank/DDBJ whole genome shotgun (WGS) entry which is preliminary data.</text>
</comment>
<dbReference type="Proteomes" id="UP000482155">
    <property type="component" value="Unassembled WGS sequence"/>
</dbReference>
<dbReference type="NCBIfam" id="TIGR03101">
    <property type="entry name" value="hydr2_PEP"/>
    <property type="match status" value="1"/>
</dbReference>